<dbReference type="InterPro" id="IPR036388">
    <property type="entry name" value="WH-like_DNA-bd_sf"/>
</dbReference>
<dbReference type="Gene3D" id="1.10.10.10">
    <property type="entry name" value="Winged helix-like DNA-binding domain superfamily/Winged helix DNA-binding domain"/>
    <property type="match status" value="1"/>
</dbReference>
<sequence length="291" mass="31636">MGEPTIYRISRSSSQWPALLCELPQKAQPKNLYVKGTLPPPDTLVVAVVGTRRPTSYGRDMAQEITRALARKKIAIASGMANGVDSIAHRVALEENVPTIAVLGSGLREDVIYPQENRDLSRRIVQAGGALVSEYPEDQKPELWTFPQRNRIIAGIVKAAVIIEAGEKSGALITARFATEYNREVFALPGAITNPMARGTNNLIRQGAHPITSPDDILEELGFELETLTPGVRVEVSEEEQKILDVLSEELGLDEIIKKTHLGANAVLANASALEIRGLIKSIGGGMYRKI</sequence>
<dbReference type="NCBIfam" id="TIGR00732">
    <property type="entry name" value="dprA"/>
    <property type="match status" value="1"/>
</dbReference>
<dbReference type="STRING" id="1802129.A3J04_02720"/>
<evidence type="ECO:0000313" key="4">
    <source>
        <dbReference type="EMBL" id="OGZ55137.1"/>
    </source>
</evidence>
<evidence type="ECO:0000259" key="3">
    <source>
        <dbReference type="Pfam" id="PF17782"/>
    </source>
</evidence>
<proteinExistence type="inferred from homology"/>
<reference evidence="4 5" key="1">
    <citation type="journal article" date="2016" name="Nat. Commun.">
        <title>Thousands of microbial genomes shed light on interconnected biogeochemical processes in an aquifer system.</title>
        <authorList>
            <person name="Anantharaman K."/>
            <person name="Brown C.T."/>
            <person name="Hug L.A."/>
            <person name="Sharon I."/>
            <person name="Castelle C.J."/>
            <person name="Probst A.J."/>
            <person name="Thomas B.C."/>
            <person name="Singh A."/>
            <person name="Wilkins M.J."/>
            <person name="Karaoz U."/>
            <person name="Brodie E.L."/>
            <person name="Williams K.H."/>
            <person name="Hubbard S.S."/>
            <person name="Banfield J.F."/>
        </authorList>
    </citation>
    <scope>NUCLEOTIDE SEQUENCE [LARGE SCALE GENOMIC DNA]</scope>
</reference>
<dbReference type="AlphaFoldDB" id="A0A1G2GY50"/>
<gene>
    <name evidence="4" type="ORF">A3J04_02720</name>
</gene>
<comment type="similarity">
    <text evidence="1">Belongs to the DprA/Smf family.</text>
</comment>
<evidence type="ECO:0000259" key="2">
    <source>
        <dbReference type="Pfam" id="PF02481"/>
    </source>
</evidence>
<protein>
    <submittedName>
        <fullName evidence="4">DNA protecting protein DprA</fullName>
    </submittedName>
</protein>
<evidence type="ECO:0000256" key="1">
    <source>
        <dbReference type="ARBA" id="ARBA00006525"/>
    </source>
</evidence>
<dbReference type="Proteomes" id="UP000177954">
    <property type="component" value="Unassembled WGS sequence"/>
</dbReference>
<dbReference type="InterPro" id="IPR057666">
    <property type="entry name" value="DrpA_SLOG"/>
</dbReference>
<feature type="domain" description="DprA winged helix" evidence="3">
    <location>
        <begin position="235"/>
        <end position="286"/>
    </location>
</feature>
<comment type="caution">
    <text evidence="4">The sequence shown here is derived from an EMBL/GenBank/DDBJ whole genome shotgun (WGS) entry which is preliminary data.</text>
</comment>
<dbReference type="EMBL" id="MHNZ01000037">
    <property type="protein sequence ID" value="OGZ55137.1"/>
    <property type="molecule type" value="Genomic_DNA"/>
</dbReference>
<dbReference type="Pfam" id="PF17782">
    <property type="entry name" value="WHD_DprA"/>
    <property type="match status" value="1"/>
</dbReference>
<name>A0A1G2GY50_9BACT</name>
<accession>A0A1G2GY50</accession>
<evidence type="ECO:0000313" key="5">
    <source>
        <dbReference type="Proteomes" id="UP000177954"/>
    </source>
</evidence>
<feature type="domain" description="Smf/DprA SLOG" evidence="2">
    <location>
        <begin position="10"/>
        <end position="221"/>
    </location>
</feature>
<dbReference type="InterPro" id="IPR003488">
    <property type="entry name" value="DprA"/>
</dbReference>
<dbReference type="Pfam" id="PF02481">
    <property type="entry name" value="DNA_processg_A"/>
    <property type="match status" value="1"/>
</dbReference>
<dbReference type="GO" id="GO:0009294">
    <property type="term" value="P:DNA-mediated transformation"/>
    <property type="evidence" value="ECO:0007669"/>
    <property type="project" value="InterPro"/>
</dbReference>
<dbReference type="Gene3D" id="3.40.50.450">
    <property type="match status" value="1"/>
</dbReference>
<organism evidence="4 5">
    <name type="scientific">Candidatus Ryanbacteria bacterium RIFCSPLOWO2_02_FULL_47_14</name>
    <dbReference type="NCBI Taxonomy" id="1802129"/>
    <lineage>
        <taxon>Bacteria</taxon>
        <taxon>Candidatus Ryaniibacteriota</taxon>
    </lineage>
</organism>
<dbReference type="InterPro" id="IPR041614">
    <property type="entry name" value="DprA_WH"/>
</dbReference>
<dbReference type="PANTHER" id="PTHR43022">
    <property type="entry name" value="PROTEIN SMF"/>
    <property type="match status" value="1"/>
</dbReference>
<dbReference type="SUPFAM" id="SSF102405">
    <property type="entry name" value="MCP/YpsA-like"/>
    <property type="match status" value="1"/>
</dbReference>
<dbReference type="PANTHER" id="PTHR43022:SF1">
    <property type="entry name" value="PROTEIN SMF"/>
    <property type="match status" value="1"/>
</dbReference>